<reference evidence="4" key="2">
    <citation type="submission" date="2016-06" db="UniProtKB">
        <authorList>
            <consortium name="WormBaseParasite"/>
        </authorList>
    </citation>
    <scope>IDENTIFICATION</scope>
</reference>
<evidence type="ECO:0000256" key="2">
    <source>
        <dbReference type="SAM" id="MobiDB-lite"/>
    </source>
</evidence>
<feature type="region of interest" description="Disordered" evidence="2">
    <location>
        <begin position="103"/>
        <end position="162"/>
    </location>
</feature>
<protein>
    <submittedName>
        <fullName evidence="4">Uncharacterized protein</fullName>
    </submittedName>
</protein>
<dbReference type="WBParaSite" id="GPLIN_000080200">
    <property type="protein sequence ID" value="GPLIN_000080200"/>
    <property type="gene ID" value="GPLIN_000080200"/>
</dbReference>
<evidence type="ECO:0000313" key="3">
    <source>
        <dbReference type="Proteomes" id="UP000050741"/>
    </source>
</evidence>
<keyword evidence="3" id="KW-1185">Reference proteome</keyword>
<sequence>MQRTFLSSDSADIIRLHQYCSSLRSCSNSKNSRNEHSLRFVNNLLAELEKARRHNNELACRSRQSEQALRQTANELAASKATAEQLMAENMDLKLKCRRLNQQLQQQPQLHQQRTPKKRKSQFPNVDDDDTEEDNHSQSMEAEALRRSVSMPPPDTPLGIVGVPAAINNQPELWKTFESVMGDGEE</sequence>
<proteinExistence type="predicted"/>
<organism evidence="3 4">
    <name type="scientific">Globodera pallida</name>
    <name type="common">Potato cyst nematode worm</name>
    <name type="synonym">Heterodera pallida</name>
    <dbReference type="NCBI Taxonomy" id="36090"/>
    <lineage>
        <taxon>Eukaryota</taxon>
        <taxon>Metazoa</taxon>
        <taxon>Ecdysozoa</taxon>
        <taxon>Nematoda</taxon>
        <taxon>Chromadorea</taxon>
        <taxon>Rhabditida</taxon>
        <taxon>Tylenchina</taxon>
        <taxon>Tylenchomorpha</taxon>
        <taxon>Tylenchoidea</taxon>
        <taxon>Heteroderidae</taxon>
        <taxon>Heteroderinae</taxon>
        <taxon>Globodera</taxon>
    </lineage>
</organism>
<feature type="coiled-coil region" evidence="1">
    <location>
        <begin position="41"/>
        <end position="103"/>
    </location>
</feature>
<evidence type="ECO:0000313" key="4">
    <source>
        <dbReference type="WBParaSite" id="GPLIN_000080200"/>
    </source>
</evidence>
<dbReference type="Proteomes" id="UP000050741">
    <property type="component" value="Unassembled WGS sequence"/>
</dbReference>
<keyword evidence="1" id="KW-0175">Coiled coil</keyword>
<feature type="compositionally biased region" description="Low complexity" evidence="2">
    <location>
        <begin position="103"/>
        <end position="113"/>
    </location>
</feature>
<evidence type="ECO:0000256" key="1">
    <source>
        <dbReference type="SAM" id="Coils"/>
    </source>
</evidence>
<accession>A0A183BJM3</accession>
<name>A0A183BJM3_GLOPA</name>
<dbReference type="AlphaFoldDB" id="A0A183BJM3"/>
<reference evidence="3" key="1">
    <citation type="submission" date="2014-05" db="EMBL/GenBank/DDBJ databases">
        <title>The genome and life-stage specific transcriptomes of Globodera pallida elucidate key aspects of plant parasitism by a cyst nematode.</title>
        <authorList>
            <person name="Cotton J.A."/>
            <person name="Lilley C.J."/>
            <person name="Jones L.M."/>
            <person name="Kikuchi T."/>
            <person name="Reid A.J."/>
            <person name="Thorpe P."/>
            <person name="Tsai I.J."/>
            <person name="Beasley H."/>
            <person name="Blok V."/>
            <person name="Cock P.J.A."/>
            <person name="Van den Akker S.E."/>
            <person name="Holroyd N."/>
            <person name="Hunt M."/>
            <person name="Mantelin S."/>
            <person name="Naghra H."/>
            <person name="Pain A."/>
            <person name="Palomares-Rius J.E."/>
            <person name="Zarowiecki M."/>
            <person name="Berriman M."/>
            <person name="Jones J.T."/>
            <person name="Urwin P.E."/>
        </authorList>
    </citation>
    <scope>NUCLEOTIDE SEQUENCE [LARGE SCALE GENOMIC DNA]</scope>
    <source>
        <strain evidence="3">Lindley</strain>
    </source>
</reference>